<dbReference type="Gene3D" id="2.40.160.200">
    <property type="entry name" value="LURP1-related"/>
    <property type="match status" value="1"/>
</dbReference>
<gene>
    <name evidence="2" type="ORF">N7492_007028</name>
</gene>
<dbReference type="Proteomes" id="UP001146351">
    <property type="component" value="Unassembled WGS sequence"/>
</dbReference>
<dbReference type="InterPro" id="IPR038595">
    <property type="entry name" value="LOR_sf"/>
</dbReference>
<sequence>MSSTTGRSRDKPVESPHHPIAIRTEHIAQETTWLYLQPKADPSSASDYATKDEITGRAIFFITGPRYGSGAGREFRDASGLPLFHLSHSFSIWKWRWRVRLPGGNFDLVFQNLATSDSKEETDNDPLTLAARLTTPTFFFTYEVLAAGRKIVDLRENVEKKKTIGHQPTYSGLGQLSLPPRRVLEICVAEGVDLSIVS</sequence>
<reference evidence="2" key="2">
    <citation type="journal article" date="2023" name="IMA Fungus">
        <title>Comparative genomic study of the Penicillium genus elucidates a diverse pangenome and 15 lateral gene transfer events.</title>
        <authorList>
            <person name="Petersen C."/>
            <person name="Sorensen T."/>
            <person name="Nielsen M.R."/>
            <person name="Sondergaard T.E."/>
            <person name="Sorensen J.L."/>
            <person name="Fitzpatrick D.A."/>
            <person name="Frisvad J.C."/>
            <person name="Nielsen K.L."/>
        </authorList>
    </citation>
    <scope>NUCLEOTIDE SEQUENCE</scope>
    <source>
        <strain evidence="2">IBT 21917</strain>
    </source>
</reference>
<dbReference type="AlphaFoldDB" id="A0A9W9I181"/>
<protein>
    <submittedName>
        <fullName evidence="2">Uncharacterized protein</fullName>
    </submittedName>
</protein>
<name>A0A9W9I181_9EURO</name>
<accession>A0A9W9I181</accession>
<reference evidence="2" key="1">
    <citation type="submission" date="2022-11" db="EMBL/GenBank/DDBJ databases">
        <authorList>
            <person name="Petersen C."/>
        </authorList>
    </citation>
    <scope>NUCLEOTIDE SEQUENCE</scope>
    <source>
        <strain evidence="2">IBT 21917</strain>
    </source>
</reference>
<dbReference type="InterPro" id="IPR025659">
    <property type="entry name" value="Tubby-like_C"/>
</dbReference>
<comment type="caution">
    <text evidence="2">The sequence shown here is derived from an EMBL/GenBank/DDBJ whole genome shotgun (WGS) entry which is preliminary data.</text>
</comment>
<proteinExistence type="predicted"/>
<feature type="compositionally biased region" description="Basic and acidic residues" evidence="1">
    <location>
        <begin position="7"/>
        <end position="22"/>
    </location>
</feature>
<evidence type="ECO:0000256" key="1">
    <source>
        <dbReference type="SAM" id="MobiDB-lite"/>
    </source>
</evidence>
<evidence type="ECO:0000313" key="2">
    <source>
        <dbReference type="EMBL" id="KAJ5161636.1"/>
    </source>
</evidence>
<dbReference type="OrthoDB" id="97518at2759"/>
<dbReference type="SUPFAM" id="SSF54518">
    <property type="entry name" value="Tubby C-terminal domain-like"/>
    <property type="match status" value="1"/>
</dbReference>
<organism evidence="2 3">
    <name type="scientific">Penicillium capsulatum</name>
    <dbReference type="NCBI Taxonomy" id="69766"/>
    <lineage>
        <taxon>Eukaryota</taxon>
        <taxon>Fungi</taxon>
        <taxon>Dikarya</taxon>
        <taxon>Ascomycota</taxon>
        <taxon>Pezizomycotina</taxon>
        <taxon>Eurotiomycetes</taxon>
        <taxon>Eurotiomycetidae</taxon>
        <taxon>Eurotiales</taxon>
        <taxon>Aspergillaceae</taxon>
        <taxon>Penicillium</taxon>
    </lineage>
</organism>
<evidence type="ECO:0000313" key="3">
    <source>
        <dbReference type="Proteomes" id="UP001146351"/>
    </source>
</evidence>
<keyword evidence="3" id="KW-1185">Reference proteome</keyword>
<dbReference type="EMBL" id="JAPQKO010000005">
    <property type="protein sequence ID" value="KAJ5161636.1"/>
    <property type="molecule type" value="Genomic_DNA"/>
</dbReference>
<feature type="region of interest" description="Disordered" evidence="1">
    <location>
        <begin position="1"/>
        <end position="22"/>
    </location>
</feature>